<gene>
    <name evidence="7" type="ORF">H9Q79_07530</name>
</gene>
<name>A0A7G9GH29_9FIRM</name>
<dbReference type="KEGG" id="whj:H9Q79_07530"/>
<dbReference type="Pfam" id="PF02518">
    <property type="entry name" value="HATPase_c"/>
    <property type="match status" value="1"/>
</dbReference>
<protein>
    <recommendedName>
        <fullName evidence="2">histidine kinase</fullName>
        <ecNumber evidence="2">2.7.13.3</ecNumber>
    </recommendedName>
</protein>
<keyword evidence="4" id="KW-0418">Kinase</keyword>
<evidence type="ECO:0000259" key="6">
    <source>
        <dbReference type="PROSITE" id="PS50109"/>
    </source>
</evidence>
<dbReference type="Proteomes" id="UP000515860">
    <property type="component" value="Chromosome"/>
</dbReference>
<organism evidence="7 8">
    <name type="scientific">Wansuia hejianensis</name>
    <dbReference type="NCBI Taxonomy" id="2763667"/>
    <lineage>
        <taxon>Bacteria</taxon>
        <taxon>Bacillati</taxon>
        <taxon>Bacillota</taxon>
        <taxon>Clostridia</taxon>
        <taxon>Lachnospirales</taxon>
        <taxon>Lachnospiraceae</taxon>
        <taxon>Wansuia</taxon>
    </lineage>
</organism>
<dbReference type="EC" id="2.7.13.3" evidence="2"/>
<dbReference type="GO" id="GO:0000160">
    <property type="term" value="P:phosphorelay signal transduction system"/>
    <property type="evidence" value="ECO:0007669"/>
    <property type="project" value="UniProtKB-KW"/>
</dbReference>
<dbReference type="InterPro" id="IPR005467">
    <property type="entry name" value="His_kinase_dom"/>
</dbReference>
<dbReference type="Gene3D" id="3.30.565.10">
    <property type="entry name" value="Histidine kinase-like ATPase, C-terminal domain"/>
    <property type="match status" value="1"/>
</dbReference>
<keyword evidence="3" id="KW-0808">Transferase</keyword>
<dbReference type="SUPFAM" id="SSF55874">
    <property type="entry name" value="ATPase domain of HSP90 chaperone/DNA topoisomerase II/histidine kinase"/>
    <property type="match status" value="1"/>
</dbReference>
<dbReference type="InterPro" id="IPR003594">
    <property type="entry name" value="HATPase_dom"/>
</dbReference>
<dbReference type="EMBL" id="CP060635">
    <property type="protein sequence ID" value="QNM10111.1"/>
    <property type="molecule type" value="Genomic_DNA"/>
</dbReference>
<keyword evidence="7" id="KW-0067">ATP-binding</keyword>
<dbReference type="PANTHER" id="PTHR43711:SF1">
    <property type="entry name" value="HISTIDINE KINASE 1"/>
    <property type="match status" value="1"/>
</dbReference>
<dbReference type="InterPro" id="IPR004358">
    <property type="entry name" value="Sig_transdc_His_kin-like_C"/>
</dbReference>
<keyword evidence="7" id="KW-0547">Nucleotide-binding</keyword>
<dbReference type="GO" id="GO:0004673">
    <property type="term" value="F:protein histidine kinase activity"/>
    <property type="evidence" value="ECO:0007669"/>
    <property type="project" value="UniProtKB-EC"/>
</dbReference>
<dbReference type="PANTHER" id="PTHR43711">
    <property type="entry name" value="TWO-COMPONENT HISTIDINE KINASE"/>
    <property type="match status" value="1"/>
</dbReference>
<evidence type="ECO:0000313" key="7">
    <source>
        <dbReference type="EMBL" id="QNM10111.1"/>
    </source>
</evidence>
<evidence type="ECO:0000313" key="8">
    <source>
        <dbReference type="Proteomes" id="UP000515860"/>
    </source>
</evidence>
<accession>A0A7G9GH29</accession>
<comment type="catalytic activity">
    <reaction evidence="1">
        <text>ATP + protein L-histidine = ADP + protein N-phospho-L-histidine.</text>
        <dbReference type="EC" id="2.7.13.3"/>
    </reaction>
</comment>
<keyword evidence="8" id="KW-1185">Reference proteome</keyword>
<dbReference type="RefSeq" id="WP_249329558.1">
    <property type="nucleotide sequence ID" value="NZ_CP060635.1"/>
</dbReference>
<dbReference type="GO" id="GO:0005524">
    <property type="term" value="F:ATP binding"/>
    <property type="evidence" value="ECO:0007669"/>
    <property type="project" value="UniProtKB-KW"/>
</dbReference>
<reference evidence="7 8" key="1">
    <citation type="submission" date="2020-08" db="EMBL/GenBank/DDBJ databases">
        <authorList>
            <person name="Liu C."/>
            <person name="Sun Q."/>
        </authorList>
    </citation>
    <scope>NUCLEOTIDE SEQUENCE [LARGE SCALE GENOMIC DNA]</scope>
    <source>
        <strain evidence="7 8">NSJ-29</strain>
    </source>
</reference>
<dbReference type="InterPro" id="IPR036890">
    <property type="entry name" value="HATPase_C_sf"/>
</dbReference>
<proteinExistence type="predicted"/>
<dbReference type="PRINTS" id="PR00344">
    <property type="entry name" value="BCTRLSENSOR"/>
</dbReference>
<evidence type="ECO:0000256" key="1">
    <source>
        <dbReference type="ARBA" id="ARBA00000085"/>
    </source>
</evidence>
<evidence type="ECO:0000256" key="2">
    <source>
        <dbReference type="ARBA" id="ARBA00012438"/>
    </source>
</evidence>
<sequence length="184" mass="21050">MDIILFSLYESYEALCIQKGVKLSVEMEEKELPELKADPDRLIQVLRIFMDNAVRFSKKGSGIELQARALKNEICFSVADHGTGISAEDAVHVFERFYCGDKSRTDQSHYGLGLSIAAEITRMMGGKDRFQRNARRRLHVLGCVSRQLIRIFSRKPEPRIHQRELPVNNTSPDIWCSRLRPACP</sequence>
<dbReference type="PROSITE" id="PS50109">
    <property type="entry name" value="HIS_KIN"/>
    <property type="match status" value="1"/>
</dbReference>
<feature type="domain" description="Histidine kinase" evidence="6">
    <location>
        <begin position="1"/>
        <end position="127"/>
    </location>
</feature>
<keyword evidence="5" id="KW-0902">Two-component regulatory system</keyword>
<dbReference type="SMART" id="SM00387">
    <property type="entry name" value="HATPase_c"/>
    <property type="match status" value="1"/>
</dbReference>
<dbReference type="InterPro" id="IPR050736">
    <property type="entry name" value="Sensor_HK_Regulatory"/>
</dbReference>
<evidence type="ECO:0000256" key="4">
    <source>
        <dbReference type="ARBA" id="ARBA00022777"/>
    </source>
</evidence>
<dbReference type="AlphaFoldDB" id="A0A7G9GH29"/>
<evidence type="ECO:0000256" key="5">
    <source>
        <dbReference type="ARBA" id="ARBA00023012"/>
    </source>
</evidence>
<evidence type="ECO:0000256" key="3">
    <source>
        <dbReference type="ARBA" id="ARBA00022679"/>
    </source>
</evidence>